<sequence length="357" mass="40575">MANATIASQELEFALRPIKNRLQARFFQIKSSHLTEAIASGLGFKTNASMRAELIDSSHWRLDYLNIDAARFRERLVNLGYAMGPDLQLGPLPAPPAPPLYYQQWLEQLRALEVGVRKPDYDAIRRLRRRCAEDFAQTFGVGAIENREDKSVIRRWSIGVDHSVCLPGWGGMANSKRGGFIDFPGSDHTWNFCQKLPLSTGKYVTYQSAMVSLPYKDGMSVKEGLAKAAPMAGQLGWTMTFLDEWSWYVPGATHLVLYRPITPHSIVSKQWERSFKCWLLENRSLLRRSAGGTRRKVIDDILDCQHLPLDLIGYEDCRTRYLKEFARHMYDGCDMASVFKRLMEKWAAADASASLSK</sequence>
<organism evidence="1 2">
    <name type="scientific">Acidovorax soli</name>
    <dbReference type="NCBI Taxonomy" id="592050"/>
    <lineage>
        <taxon>Bacteria</taxon>
        <taxon>Pseudomonadati</taxon>
        <taxon>Pseudomonadota</taxon>
        <taxon>Betaproteobacteria</taxon>
        <taxon>Burkholderiales</taxon>
        <taxon>Comamonadaceae</taxon>
        <taxon>Acidovorax</taxon>
    </lineage>
</organism>
<protein>
    <submittedName>
        <fullName evidence="1">Uncharacterized protein</fullName>
    </submittedName>
</protein>
<keyword evidence="2" id="KW-1185">Reference proteome</keyword>
<accession>A0A7X0PD40</accession>
<dbReference type="EMBL" id="JACHLK010000003">
    <property type="protein sequence ID" value="MBB6559357.1"/>
    <property type="molecule type" value="Genomic_DNA"/>
</dbReference>
<evidence type="ECO:0000313" key="1">
    <source>
        <dbReference type="EMBL" id="MBB6559357.1"/>
    </source>
</evidence>
<reference evidence="1 2" key="1">
    <citation type="submission" date="2020-08" db="EMBL/GenBank/DDBJ databases">
        <title>Functional genomics of gut bacteria from endangered species of beetles.</title>
        <authorList>
            <person name="Carlos-Shanley C."/>
        </authorList>
    </citation>
    <scope>NUCLEOTIDE SEQUENCE [LARGE SCALE GENOMIC DNA]</scope>
    <source>
        <strain evidence="1 2">S00198</strain>
    </source>
</reference>
<comment type="caution">
    <text evidence="1">The sequence shown here is derived from an EMBL/GenBank/DDBJ whole genome shotgun (WGS) entry which is preliminary data.</text>
</comment>
<dbReference type="Proteomes" id="UP000575083">
    <property type="component" value="Unassembled WGS sequence"/>
</dbReference>
<name>A0A7X0PD40_9BURK</name>
<dbReference type="RefSeq" id="WP_184856770.1">
    <property type="nucleotide sequence ID" value="NZ_JACHLK010000003.1"/>
</dbReference>
<evidence type="ECO:0000313" key="2">
    <source>
        <dbReference type="Proteomes" id="UP000575083"/>
    </source>
</evidence>
<gene>
    <name evidence="1" type="ORF">HNP48_002024</name>
</gene>
<proteinExistence type="predicted"/>
<dbReference type="AlphaFoldDB" id="A0A7X0PD40"/>